<comment type="catalytic activity">
    <reaction evidence="14">
        <text>N-hexadecanoyl-L-phenylalanine + H2O = hexadecanoate + L-phenylalanine</text>
        <dbReference type="Rhea" id="RHEA:64124"/>
        <dbReference type="ChEBI" id="CHEBI:7896"/>
        <dbReference type="ChEBI" id="CHEBI:15377"/>
        <dbReference type="ChEBI" id="CHEBI:58095"/>
        <dbReference type="ChEBI" id="CHEBI:149699"/>
    </reaction>
    <physiologicalReaction direction="left-to-right" evidence="14">
        <dbReference type="Rhea" id="RHEA:64125"/>
    </physiologicalReaction>
</comment>
<dbReference type="InterPro" id="IPR011650">
    <property type="entry name" value="Peptidase_M20_dimer"/>
</dbReference>
<dbReference type="Proteomes" id="UP000499080">
    <property type="component" value="Unassembled WGS sequence"/>
</dbReference>
<comment type="catalytic activity">
    <reaction evidence="16">
        <text>N-(9Z-octadecenoyl)-L-asparagine + H2O = L-asparagine + (9Z)-octadecenoate</text>
        <dbReference type="Rhea" id="RHEA:64136"/>
        <dbReference type="ChEBI" id="CHEBI:15377"/>
        <dbReference type="ChEBI" id="CHEBI:30823"/>
        <dbReference type="ChEBI" id="CHEBI:58048"/>
        <dbReference type="ChEBI" id="CHEBI:149730"/>
    </reaction>
    <physiologicalReaction direction="left-to-right" evidence="16">
        <dbReference type="Rhea" id="RHEA:64137"/>
    </physiologicalReaction>
</comment>
<comment type="catalytic activity">
    <reaction evidence="24">
        <text>L-phenylalanine + (9Z)-octadecenoate = N-(9Z-octadecenoyl)-L-phenylalanine + H2O</text>
        <dbReference type="Rhea" id="RHEA:51300"/>
        <dbReference type="ChEBI" id="CHEBI:15377"/>
        <dbReference type="ChEBI" id="CHEBI:30823"/>
        <dbReference type="ChEBI" id="CHEBI:58095"/>
        <dbReference type="ChEBI" id="CHEBI:134020"/>
    </reaction>
    <physiologicalReaction direction="left-to-right" evidence="24">
        <dbReference type="Rhea" id="RHEA:51301"/>
    </physiologicalReaction>
    <physiologicalReaction direction="right-to-left" evidence="24">
        <dbReference type="Rhea" id="RHEA:51302"/>
    </physiologicalReaction>
</comment>
<comment type="catalytic activity">
    <reaction evidence="13">
        <text>(5Z,8Z,11Z,14Z)-eicosatetraenoate + L-phenylalanine = N-(5Z,8Z,11Z,14Z-eicosatetraenoyl)-L-phenylalanine + H2O</text>
        <dbReference type="Rhea" id="RHEA:51312"/>
        <dbReference type="ChEBI" id="CHEBI:15377"/>
        <dbReference type="ChEBI" id="CHEBI:32395"/>
        <dbReference type="ChEBI" id="CHEBI:58095"/>
        <dbReference type="ChEBI" id="CHEBI:134022"/>
    </reaction>
    <physiologicalReaction direction="left-to-right" evidence="13">
        <dbReference type="Rhea" id="RHEA:51313"/>
    </physiologicalReaction>
    <physiologicalReaction direction="right-to-left" evidence="13">
        <dbReference type="Rhea" id="RHEA:51314"/>
    </physiologicalReaction>
</comment>
<dbReference type="GO" id="GO:0005576">
    <property type="term" value="C:extracellular region"/>
    <property type="evidence" value="ECO:0007669"/>
    <property type="project" value="UniProtKB-ARBA"/>
</dbReference>
<dbReference type="FunFam" id="3.40.630.10:FF:000027">
    <property type="entry name" value="N-fatty-acyl-amino acid synthase/hydrolase PM20D1"/>
    <property type="match status" value="1"/>
</dbReference>
<dbReference type="AlphaFoldDB" id="A0A4Y2LCD8"/>
<evidence type="ECO:0000256" key="13">
    <source>
        <dbReference type="ARBA" id="ARBA00047874"/>
    </source>
</evidence>
<feature type="domain" description="Peptidase M20 dimerisation" evidence="27">
    <location>
        <begin position="246"/>
        <end position="388"/>
    </location>
</feature>
<dbReference type="Gene3D" id="1.10.150.900">
    <property type="match status" value="1"/>
</dbReference>
<evidence type="ECO:0000256" key="16">
    <source>
        <dbReference type="ARBA" id="ARBA00048380"/>
    </source>
</evidence>
<comment type="catalytic activity">
    <reaction evidence="12">
        <text>N-(9Z-octadecenoyl)-L-tyrosine + H2O = L-tyrosine + (9Z)-octadecenoate</text>
        <dbReference type="Rhea" id="RHEA:64184"/>
        <dbReference type="ChEBI" id="CHEBI:15377"/>
        <dbReference type="ChEBI" id="CHEBI:30823"/>
        <dbReference type="ChEBI" id="CHEBI:58315"/>
        <dbReference type="ChEBI" id="CHEBI:149734"/>
    </reaction>
    <physiologicalReaction direction="left-to-right" evidence="12">
        <dbReference type="Rhea" id="RHEA:64185"/>
    </physiologicalReaction>
</comment>
<dbReference type="GO" id="GO:0004046">
    <property type="term" value="F:aminoacylase activity"/>
    <property type="evidence" value="ECO:0007669"/>
    <property type="project" value="UniProtKB-EC"/>
</dbReference>
<keyword evidence="4" id="KW-0479">Metal-binding</keyword>
<evidence type="ECO:0000256" key="25">
    <source>
        <dbReference type="ARBA" id="ARBA00049100"/>
    </source>
</evidence>
<accession>A0A4Y2LCD8</accession>
<comment type="catalytic activity">
    <reaction evidence="18">
        <text>an N-acyl-L-amino acid + H2O = an L-alpha-amino acid + a carboxylate</text>
        <dbReference type="Rhea" id="RHEA:15565"/>
        <dbReference type="ChEBI" id="CHEBI:15377"/>
        <dbReference type="ChEBI" id="CHEBI:29067"/>
        <dbReference type="ChEBI" id="CHEBI:59869"/>
        <dbReference type="ChEBI" id="CHEBI:59874"/>
        <dbReference type="EC" id="3.5.1.14"/>
    </reaction>
    <physiologicalReaction direction="left-to-right" evidence="18">
        <dbReference type="Rhea" id="RHEA:15566"/>
    </physiologicalReaction>
    <physiologicalReaction direction="right-to-left" evidence="18">
        <dbReference type="Rhea" id="RHEA:15567"/>
    </physiologicalReaction>
</comment>
<keyword evidence="3" id="KW-0645">Protease</keyword>
<dbReference type="Gene3D" id="3.30.70.360">
    <property type="match status" value="1"/>
</dbReference>
<dbReference type="GO" id="GO:0046872">
    <property type="term" value="F:metal ion binding"/>
    <property type="evidence" value="ECO:0007669"/>
    <property type="project" value="UniProtKB-KW"/>
</dbReference>
<dbReference type="PANTHER" id="PTHR45962">
    <property type="entry name" value="N-FATTY-ACYL-AMINO ACID SYNTHASE/HYDROLASE PM20D1"/>
    <property type="match status" value="1"/>
</dbReference>
<evidence type="ECO:0000256" key="11">
    <source>
        <dbReference type="ARBA" id="ARBA00047723"/>
    </source>
</evidence>
<reference evidence="28 29" key="1">
    <citation type="journal article" date="2019" name="Sci. Rep.">
        <title>Orb-weaving spider Araneus ventricosus genome elucidates the spidroin gene catalogue.</title>
        <authorList>
            <person name="Kono N."/>
            <person name="Nakamura H."/>
            <person name="Ohtoshi R."/>
            <person name="Moran D.A.P."/>
            <person name="Shinohara A."/>
            <person name="Yoshida Y."/>
            <person name="Fujiwara M."/>
            <person name="Mori M."/>
            <person name="Tomita M."/>
            <person name="Arakawa K."/>
        </authorList>
    </citation>
    <scope>NUCLEOTIDE SEQUENCE [LARGE SCALE GENOMIC DNA]</scope>
</reference>
<dbReference type="SUPFAM" id="SSF55031">
    <property type="entry name" value="Bacterial exopeptidase dimerisation domain"/>
    <property type="match status" value="1"/>
</dbReference>
<dbReference type="GO" id="GO:0006508">
    <property type="term" value="P:proteolysis"/>
    <property type="evidence" value="ECO:0007669"/>
    <property type="project" value="UniProtKB-KW"/>
</dbReference>
<evidence type="ECO:0000256" key="21">
    <source>
        <dbReference type="ARBA" id="ARBA00048822"/>
    </source>
</evidence>
<comment type="catalytic activity">
    <reaction evidence="21">
        <text>N-(9Z-octadecenoyl)-L-tryptophan + H2O = L-tryptophan + (9Z)-octadecenoate</text>
        <dbReference type="Rhea" id="RHEA:64176"/>
        <dbReference type="ChEBI" id="CHEBI:15377"/>
        <dbReference type="ChEBI" id="CHEBI:30823"/>
        <dbReference type="ChEBI" id="CHEBI:57912"/>
        <dbReference type="ChEBI" id="CHEBI:149733"/>
    </reaction>
    <physiologicalReaction direction="left-to-right" evidence="21">
        <dbReference type="Rhea" id="RHEA:64177"/>
    </physiologicalReaction>
</comment>
<dbReference type="InterPro" id="IPR047177">
    <property type="entry name" value="Pept_M20A"/>
</dbReference>
<evidence type="ECO:0000256" key="4">
    <source>
        <dbReference type="ARBA" id="ARBA00022723"/>
    </source>
</evidence>
<comment type="catalytic activity">
    <reaction evidence="22">
        <text>N-(9Z-octadecenoyl)-L-leucine + H2O = L-leucine + (9Z)-octadecenoate</text>
        <dbReference type="Rhea" id="RHEA:51360"/>
        <dbReference type="ChEBI" id="CHEBI:15377"/>
        <dbReference type="ChEBI" id="CHEBI:30823"/>
        <dbReference type="ChEBI" id="CHEBI:57427"/>
        <dbReference type="ChEBI" id="CHEBI:134035"/>
    </reaction>
    <physiologicalReaction direction="left-to-right" evidence="22">
        <dbReference type="Rhea" id="RHEA:51361"/>
    </physiologicalReaction>
    <physiologicalReaction direction="right-to-left" evidence="22">
        <dbReference type="Rhea" id="RHEA:51362"/>
    </physiologicalReaction>
</comment>
<dbReference type="GO" id="GO:0006629">
    <property type="term" value="P:lipid metabolic process"/>
    <property type="evidence" value="ECO:0007669"/>
    <property type="project" value="UniProtKB-ARBA"/>
</dbReference>
<organism evidence="28 29">
    <name type="scientific">Araneus ventricosus</name>
    <name type="common">Orbweaver spider</name>
    <name type="synonym">Epeira ventricosa</name>
    <dbReference type="NCBI Taxonomy" id="182803"/>
    <lineage>
        <taxon>Eukaryota</taxon>
        <taxon>Metazoa</taxon>
        <taxon>Ecdysozoa</taxon>
        <taxon>Arthropoda</taxon>
        <taxon>Chelicerata</taxon>
        <taxon>Arachnida</taxon>
        <taxon>Araneae</taxon>
        <taxon>Araneomorphae</taxon>
        <taxon>Entelegynae</taxon>
        <taxon>Araneoidea</taxon>
        <taxon>Araneidae</taxon>
        <taxon>Araneus</taxon>
    </lineage>
</organism>
<dbReference type="InterPro" id="IPR002933">
    <property type="entry name" value="Peptidase_M20"/>
</dbReference>
<keyword evidence="29" id="KW-1185">Reference proteome</keyword>
<evidence type="ECO:0000313" key="29">
    <source>
        <dbReference type="Proteomes" id="UP000499080"/>
    </source>
</evidence>
<comment type="catalytic activity">
    <reaction evidence="19">
        <text>N-(9Z-octadecenoyl)-L-serine + H2O = L-serine + (9Z)-octadecenoate</text>
        <dbReference type="Rhea" id="RHEA:51352"/>
        <dbReference type="ChEBI" id="CHEBI:15377"/>
        <dbReference type="ChEBI" id="CHEBI:30823"/>
        <dbReference type="ChEBI" id="CHEBI:33384"/>
        <dbReference type="ChEBI" id="CHEBI:134031"/>
    </reaction>
    <physiologicalReaction direction="left-to-right" evidence="19">
        <dbReference type="Rhea" id="RHEA:51353"/>
    </physiologicalReaction>
</comment>
<comment type="caution">
    <text evidence="28">The sequence shown here is derived from an EMBL/GenBank/DDBJ whole genome shotgun (WGS) entry which is preliminary data.</text>
</comment>
<evidence type="ECO:0000313" key="28">
    <source>
        <dbReference type="EMBL" id="GBN12129.1"/>
    </source>
</evidence>
<evidence type="ECO:0000256" key="24">
    <source>
        <dbReference type="ARBA" id="ARBA00048879"/>
    </source>
</evidence>
<evidence type="ECO:0000256" key="20">
    <source>
        <dbReference type="ARBA" id="ARBA00048729"/>
    </source>
</evidence>
<comment type="catalytic activity">
    <reaction evidence="17">
        <text>N-(5Z,8Z,11Z,14Z)-eicosatetraenoyl-glycine + H2O = (5Z,8Z,11Z,14Z)-eicosatetraenoate + glycine</text>
        <dbReference type="Rhea" id="RHEA:64108"/>
        <dbReference type="ChEBI" id="CHEBI:15377"/>
        <dbReference type="ChEBI" id="CHEBI:32395"/>
        <dbReference type="ChEBI" id="CHEBI:57305"/>
        <dbReference type="ChEBI" id="CHEBI:59002"/>
    </reaction>
    <physiologicalReaction direction="left-to-right" evidence="17">
        <dbReference type="Rhea" id="RHEA:64109"/>
    </physiologicalReaction>
    <physiologicalReaction direction="right-to-left" evidence="17">
        <dbReference type="Rhea" id="RHEA:64110"/>
    </physiologicalReaction>
</comment>
<dbReference type="FunFam" id="1.10.150.900:FF:000003">
    <property type="entry name" value="N-fatty-acyl-amino acid synthase/hydrolase PM20D1"/>
    <property type="match status" value="1"/>
</dbReference>
<dbReference type="GO" id="GO:0043605">
    <property type="term" value="P:amide catabolic process"/>
    <property type="evidence" value="ECO:0007669"/>
    <property type="project" value="UniProtKB-ARBA"/>
</dbReference>
<evidence type="ECO:0000256" key="18">
    <source>
        <dbReference type="ARBA" id="ARBA00048579"/>
    </source>
</evidence>
<evidence type="ECO:0000256" key="3">
    <source>
        <dbReference type="ARBA" id="ARBA00022670"/>
    </source>
</evidence>
<proteinExistence type="inferred from homology"/>
<evidence type="ECO:0000256" key="19">
    <source>
        <dbReference type="ARBA" id="ARBA00048597"/>
    </source>
</evidence>
<dbReference type="GO" id="GO:0043604">
    <property type="term" value="P:amide biosynthetic process"/>
    <property type="evidence" value="ECO:0007669"/>
    <property type="project" value="TreeGrafter"/>
</dbReference>
<evidence type="ECO:0000256" key="5">
    <source>
        <dbReference type="ARBA" id="ARBA00022801"/>
    </source>
</evidence>
<evidence type="ECO:0000256" key="15">
    <source>
        <dbReference type="ARBA" id="ARBA00048145"/>
    </source>
</evidence>
<sequence>MSKLMNSFCKIFLLFVALTLILLCIAIFRAAILPKEHLPVSCTSDDKDYISDKRGLTKRLSEALKFQTVSFKQHDYNRTELAKFVSYITKNFPLIHKSPIVTREVVNELSLLYYVGGSNSKLKPYLLTGHLDVVPVEEAYWDVPPFSGTIKDGFVWGRGSIDCKHVVMGVLEAVEFLLEKGYRPQRSFYLAFGHDEETHGLDGAKRISSLLKSRNITFEYILDEGSFVLDKIFPGLHFPIAMVSVSEKGMLTLELTVNDNPGHSSFPKRETPIVVLSKAVAKLEGDMFPSMFGKGPEVTMLEELAYCVPFPLKVVFSNIWLFKPFIPLFMRDPVSSALHRTTTAVTIIKGGHKENVLPNSVTASVNLRVHPGQTTSEAAEFVRRVVNDDRVQIKVLYQAHPHPISPIDSYGYLTIKKSIKQIYNDSCVLPALLIANTDTRWYLGLSESIYRFSLVRMNMNETGRFHGNNEKIAVKNYIDVVNFFLHLIKNSDEPEVVMKHSHSEL</sequence>
<dbReference type="Pfam" id="PF07687">
    <property type="entry name" value="M20_dimer"/>
    <property type="match status" value="1"/>
</dbReference>
<comment type="catalytic activity">
    <reaction evidence="26">
        <text>N-(9Z-octadecenoyl)-L-lysine + H2O = L-lysine + (9Z)-octadecenoate</text>
        <dbReference type="Rhea" id="RHEA:64192"/>
        <dbReference type="ChEBI" id="CHEBI:15377"/>
        <dbReference type="ChEBI" id="CHEBI:30823"/>
        <dbReference type="ChEBI" id="CHEBI:32551"/>
        <dbReference type="ChEBI" id="CHEBI:149731"/>
    </reaction>
    <physiologicalReaction direction="left-to-right" evidence="26">
        <dbReference type="Rhea" id="RHEA:64193"/>
    </physiologicalReaction>
</comment>
<evidence type="ECO:0000256" key="8">
    <source>
        <dbReference type="ARBA" id="ARBA00046147"/>
    </source>
</evidence>
<dbReference type="PANTHER" id="PTHR45962:SF1">
    <property type="entry name" value="N-FATTY-ACYL-AMINO ACID SYNTHASE_HYDROLASE PM20D1"/>
    <property type="match status" value="1"/>
</dbReference>
<comment type="catalytic activity">
    <reaction evidence="15">
        <text>N-(9Z-octadecenoyl)-L-methionine + H2O = (9Z)-octadecenoate + L-methionine</text>
        <dbReference type="Rhea" id="RHEA:64144"/>
        <dbReference type="ChEBI" id="CHEBI:15377"/>
        <dbReference type="ChEBI" id="CHEBI:30823"/>
        <dbReference type="ChEBI" id="CHEBI:57844"/>
        <dbReference type="ChEBI" id="CHEBI:149732"/>
    </reaction>
    <physiologicalReaction direction="left-to-right" evidence="15">
        <dbReference type="Rhea" id="RHEA:64145"/>
    </physiologicalReaction>
</comment>
<evidence type="ECO:0000256" key="1">
    <source>
        <dbReference type="ARBA" id="ARBA00004872"/>
    </source>
</evidence>
<comment type="function">
    <text evidence="8">Secreted enzyme that regulates the endogenous N-fatty acyl amino acid (NAAs) tissue and circulating levels by functioning as a bidirectional NAA synthase/hydrolase. It condenses free fatty acids and free amino acids to generate NAAs and bidirectionally catalyzes the reverse hydrolysis reaction. Some of these NAAs stimulate oxidative metabolism via mitochondrial uncoupling, increasing energy expenditure in a UPC1-independent manner. Thereby, this secreted protein may indirectly regulate whole body energy expenditure. PM20D1 circulates in tight association with both low- and high-density (LDL and HDL,respectively) lipoprotein particles.</text>
</comment>
<comment type="similarity">
    <text evidence="2">Belongs to the peptidase M20A family.</text>
</comment>
<comment type="catalytic activity">
    <reaction evidence="11">
        <text>N-octadecanoyl-L-phenylalanine + H2O = octadecanoate + L-phenylalanine</text>
        <dbReference type="Rhea" id="RHEA:64128"/>
        <dbReference type="ChEBI" id="CHEBI:15377"/>
        <dbReference type="ChEBI" id="CHEBI:25629"/>
        <dbReference type="ChEBI" id="CHEBI:58095"/>
        <dbReference type="ChEBI" id="CHEBI:149700"/>
    </reaction>
    <physiologicalReaction direction="left-to-right" evidence="11">
        <dbReference type="Rhea" id="RHEA:64129"/>
    </physiologicalReaction>
</comment>
<name>A0A4Y2LCD8_ARAVE</name>
<dbReference type="GO" id="GO:0006520">
    <property type="term" value="P:amino acid metabolic process"/>
    <property type="evidence" value="ECO:0007669"/>
    <property type="project" value="UniProtKB-ARBA"/>
</dbReference>
<evidence type="ECO:0000256" key="9">
    <source>
        <dbReference type="ARBA" id="ARBA00047450"/>
    </source>
</evidence>
<gene>
    <name evidence="28" type="primary">Pm20d1</name>
    <name evidence="28" type="ORF">AVEN_137900_1</name>
</gene>
<comment type="catalytic activity">
    <reaction evidence="10">
        <text>N-(4Z,7Z,10Z,13Z,16Z,19Z-docosahexaenoyl)-L-phenylalanine + H2O = (4Z,7Z,10Z,13Z,16Z,19Z)-docosahexaenoate + L-phenylalanine</text>
        <dbReference type="Rhea" id="RHEA:64132"/>
        <dbReference type="ChEBI" id="CHEBI:15377"/>
        <dbReference type="ChEBI" id="CHEBI:58095"/>
        <dbReference type="ChEBI" id="CHEBI:77016"/>
        <dbReference type="ChEBI" id="CHEBI:149701"/>
    </reaction>
    <physiologicalReaction direction="left-to-right" evidence="10">
        <dbReference type="Rhea" id="RHEA:64133"/>
    </physiologicalReaction>
</comment>
<evidence type="ECO:0000256" key="14">
    <source>
        <dbReference type="ARBA" id="ARBA00047879"/>
    </source>
</evidence>
<dbReference type="GO" id="GO:1990845">
    <property type="term" value="P:adaptive thermogenesis"/>
    <property type="evidence" value="ECO:0007669"/>
    <property type="project" value="UniProtKB-ARBA"/>
</dbReference>
<protein>
    <submittedName>
        <fullName evidence="28">N-fatty-acyl-amino acid synthase/hydrolase PM20D1</fullName>
    </submittedName>
</protein>
<dbReference type="InterPro" id="IPR036264">
    <property type="entry name" value="Bact_exopeptidase_dim_dom"/>
</dbReference>
<comment type="pathway">
    <text evidence="7">Amino-acid metabolism.</text>
</comment>
<comment type="catalytic activity">
    <reaction evidence="20">
        <text>N-(9Z-octadecenoyl)-L-glutamine + H2O = L-glutamine + (9Z)-octadecenoate</text>
        <dbReference type="Rhea" id="RHEA:51356"/>
        <dbReference type="ChEBI" id="CHEBI:15377"/>
        <dbReference type="ChEBI" id="CHEBI:30823"/>
        <dbReference type="ChEBI" id="CHEBI:58359"/>
        <dbReference type="ChEBI" id="CHEBI:134033"/>
    </reaction>
    <physiologicalReaction direction="left-to-right" evidence="20">
        <dbReference type="Rhea" id="RHEA:51357"/>
    </physiologicalReaction>
</comment>
<evidence type="ECO:0000259" key="27">
    <source>
        <dbReference type="Pfam" id="PF07687"/>
    </source>
</evidence>
<dbReference type="Pfam" id="PF01546">
    <property type="entry name" value="Peptidase_M20"/>
    <property type="match status" value="1"/>
</dbReference>
<keyword evidence="6" id="KW-0862">Zinc</keyword>
<evidence type="ECO:0000256" key="17">
    <source>
        <dbReference type="ARBA" id="ARBA00048402"/>
    </source>
</evidence>
<dbReference type="OrthoDB" id="3064516at2759"/>
<evidence type="ECO:0000256" key="2">
    <source>
        <dbReference type="ARBA" id="ARBA00006247"/>
    </source>
</evidence>
<dbReference type="GO" id="GO:0008233">
    <property type="term" value="F:peptidase activity"/>
    <property type="evidence" value="ECO:0007669"/>
    <property type="project" value="UniProtKB-KW"/>
</dbReference>
<evidence type="ECO:0000256" key="12">
    <source>
        <dbReference type="ARBA" id="ARBA00047866"/>
    </source>
</evidence>
<keyword evidence="5 28" id="KW-0378">Hydrolase</keyword>
<evidence type="ECO:0000256" key="22">
    <source>
        <dbReference type="ARBA" id="ARBA00048827"/>
    </source>
</evidence>
<comment type="pathway">
    <text evidence="1">Lipid metabolism; fatty acid metabolism.</text>
</comment>
<dbReference type="Gene3D" id="3.40.630.10">
    <property type="entry name" value="Zn peptidases"/>
    <property type="match status" value="1"/>
</dbReference>
<dbReference type="SUPFAM" id="SSF53187">
    <property type="entry name" value="Zn-dependent exopeptidases"/>
    <property type="match status" value="1"/>
</dbReference>
<evidence type="ECO:0000256" key="10">
    <source>
        <dbReference type="ARBA" id="ARBA00047567"/>
    </source>
</evidence>
<evidence type="ECO:0000256" key="7">
    <source>
        <dbReference type="ARBA" id="ARBA00034698"/>
    </source>
</evidence>
<evidence type="ECO:0000256" key="6">
    <source>
        <dbReference type="ARBA" id="ARBA00022833"/>
    </source>
</evidence>
<comment type="catalytic activity">
    <reaction evidence="23">
        <text>an N-acyl-aromatic L-alpha-amino acid + H2O = an aromatic L-alpha-amino acid + a carboxylate</text>
        <dbReference type="Rhea" id="RHEA:54184"/>
        <dbReference type="ChEBI" id="CHEBI:15377"/>
        <dbReference type="ChEBI" id="CHEBI:29067"/>
        <dbReference type="ChEBI" id="CHEBI:84824"/>
        <dbReference type="ChEBI" id="CHEBI:138093"/>
        <dbReference type="EC" id="3.5.1.114"/>
    </reaction>
    <physiologicalReaction direction="left-to-right" evidence="23">
        <dbReference type="Rhea" id="RHEA:54185"/>
    </physiologicalReaction>
    <physiologicalReaction direction="right-to-left" evidence="23">
        <dbReference type="Rhea" id="RHEA:54186"/>
    </physiologicalReaction>
</comment>
<evidence type="ECO:0000256" key="26">
    <source>
        <dbReference type="ARBA" id="ARBA00049457"/>
    </source>
</evidence>
<evidence type="ECO:0000256" key="23">
    <source>
        <dbReference type="ARBA" id="ARBA00048840"/>
    </source>
</evidence>
<comment type="catalytic activity">
    <reaction evidence="25">
        <text>N-(5Z,8Z,11Z,14Z-eicosatetraenoyl)-L-serine + H2O = (5Z,8Z,11Z,14Z)-eicosatetraenoate + L-serine</text>
        <dbReference type="Rhea" id="RHEA:64116"/>
        <dbReference type="ChEBI" id="CHEBI:15377"/>
        <dbReference type="ChEBI" id="CHEBI:32395"/>
        <dbReference type="ChEBI" id="CHEBI:33384"/>
        <dbReference type="ChEBI" id="CHEBI:149697"/>
    </reaction>
    <physiologicalReaction direction="left-to-right" evidence="25">
        <dbReference type="Rhea" id="RHEA:64117"/>
    </physiologicalReaction>
    <physiologicalReaction direction="right-to-left" evidence="25">
        <dbReference type="Rhea" id="RHEA:64118"/>
    </physiologicalReaction>
</comment>
<dbReference type="EMBL" id="BGPR01005650">
    <property type="protein sequence ID" value="GBN12129.1"/>
    <property type="molecule type" value="Genomic_DNA"/>
</dbReference>
<comment type="catalytic activity">
    <reaction evidence="9">
        <text>(9Z)-octadecenoate + glycine = N-(9Z-octadecenoyl)glycine + H2O</text>
        <dbReference type="Rhea" id="RHEA:51316"/>
        <dbReference type="ChEBI" id="CHEBI:15377"/>
        <dbReference type="ChEBI" id="CHEBI:30823"/>
        <dbReference type="ChEBI" id="CHEBI:57305"/>
        <dbReference type="ChEBI" id="CHEBI:133992"/>
    </reaction>
    <physiologicalReaction direction="right-to-left" evidence="9">
        <dbReference type="Rhea" id="RHEA:51318"/>
    </physiologicalReaction>
</comment>